<sequence>MEGRRDIWQAEKTDIRKTKTLCGPSFLSYKR</sequence>
<organism evidence="1">
    <name type="scientific">Rhizophora mucronata</name>
    <name type="common">Asiatic mangrove</name>
    <dbReference type="NCBI Taxonomy" id="61149"/>
    <lineage>
        <taxon>Eukaryota</taxon>
        <taxon>Viridiplantae</taxon>
        <taxon>Streptophyta</taxon>
        <taxon>Embryophyta</taxon>
        <taxon>Tracheophyta</taxon>
        <taxon>Spermatophyta</taxon>
        <taxon>Magnoliopsida</taxon>
        <taxon>eudicotyledons</taxon>
        <taxon>Gunneridae</taxon>
        <taxon>Pentapetalae</taxon>
        <taxon>rosids</taxon>
        <taxon>fabids</taxon>
        <taxon>Malpighiales</taxon>
        <taxon>Rhizophoraceae</taxon>
        <taxon>Rhizophora</taxon>
    </lineage>
</organism>
<dbReference type="EMBL" id="GGEC01049261">
    <property type="protein sequence ID" value="MBX29745.1"/>
    <property type="molecule type" value="Transcribed_RNA"/>
</dbReference>
<dbReference type="AlphaFoldDB" id="A0A2P2MHQ1"/>
<proteinExistence type="predicted"/>
<name>A0A2P2MHQ1_RHIMU</name>
<protein>
    <submittedName>
        <fullName evidence="1">Uncharacterized protein</fullName>
    </submittedName>
</protein>
<reference evidence="1" key="1">
    <citation type="submission" date="2018-02" db="EMBL/GenBank/DDBJ databases">
        <title>Rhizophora mucronata_Transcriptome.</title>
        <authorList>
            <person name="Meera S.P."/>
            <person name="Sreeshan A."/>
            <person name="Augustine A."/>
        </authorList>
    </citation>
    <scope>NUCLEOTIDE SEQUENCE</scope>
    <source>
        <tissue evidence="1">Leaf</tissue>
    </source>
</reference>
<accession>A0A2P2MHQ1</accession>
<evidence type="ECO:0000313" key="1">
    <source>
        <dbReference type="EMBL" id="MBX29745.1"/>
    </source>
</evidence>